<reference evidence="8 10" key="2">
    <citation type="journal article" date="2013" name="Nature">
        <title>Insights into bilaterian evolution from three spiralian genomes.</title>
        <authorList>
            <person name="Simakov O."/>
            <person name="Marletaz F."/>
            <person name="Cho S.J."/>
            <person name="Edsinger-Gonzales E."/>
            <person name="Havlak P."/>
            <person name="Hellsten U."/>
            <person name="Kuo D.H."/>
            <person name="Larsson T."/>
            <person name="Lv J."/>
            <person name="Arendt D."/>
            <person name="Savage R."/>
            <person name="Osoegawa K."/>
            <person name="de Jong P."/>
            <person name="Grimwood J."/>
            <person name="Chapman J.A."/>
            <person name="Shapiro H."/>
            <person name="Aerts A."/>
            <person name="Otillar R.P."/>
            <person name="Terry A.Y."/>
            <person name="Boore J.L."/>
            <person name="Grigoriev I.V."/>
            <person name="Lindberg D.R."/>
            <person name="Seaver E.C."/>
            <person name="Weisblat D.A."/>
            <person name="Putnam N.H."/>
            <person name="Rokhsar D.S."/>
        </authorList>
    </citation>
    <scope>NUCLEOTIDE SEQUENCE</scope>
</reference>
<reference evidence="10" key="1">
    <citation type="submission" date="2012-12" db="EMBL/GenBank/DDBJ databases">
        <authorList>
            <person name="Hellsten U."/>
            <person name="Grimwood J."/>
            <person name="Chapman J.A."/>
            <person name="Shapiro H."/>
            <person name="Aerts A."/>
            <person name="Otillar R.P."/>
            <person name="Terry A.Y."/>
            <person name="Boore J.L."/>
            <person name="Simakov O."/>
            <person name="Marletaz F."/>
            <person name="Cho S.-J."/>
            <person name="Edsinger-Gonzales E."/>
            <person name="Havlak P."/>
            <person name="Kuo D.-H."/>
            <person name="Larsson T."/>
            <person name="Lv J."/>
            <person name="Arendt D."/>
            <person name="Savage R."/>
            <person name="Osoegawa K."/>
            <person name="de Jong P."/>
            <person name="Lindberg D.R."/>
            <person name="Seaver E.C."/>
            <person name="Weisblat D.A."/>
            <person name="Putnam N.H."/>
            <person name="Grigoriev I.V."/>
            <person name="Rokhsar D.S."/>
        </authorList>
    </citation>
    <scope>NUCLEOTIDE SEQUENCE</scope>
</reference>
<feature type="region of interest" description="Disordered" evidence="5">
    <location>
        <begin position="851"/>
        <end position="874"/>
    </location>
</feature>
<evidence type="ECO:0000256" key="3">
    <source>
        <dbReference type="ARBA" id="ARBA00022989"/>
    </source>
</evidence>
<feature type="transmembrane region" description="Helical" evidence="6">
    <location>
        <begin position="503"/>
        <end position="525"/>
    </location>
</feature>
<comment type="subcellular location">
    <subcellularLocation>
        <location evidence="1">Membrane</location>
        <topology evidence="1">Multi-pass membrane protein</topology>
    </subcellularLocation>
</comment>
<evidence type="ECO:0000256" key="4">
    <source>
        <dbReference type="ARBA" id="ARBA00023136"/>
    </source>
</evidence>
<dbReference type="GO" id="GO:0016020">
    <property type="term" value="C:membrane"/>
    <property type="evidence" value="ECO:0007669"/>
    <property type="project" value="UniProtKB-SubCell"/>
</dbReference>
<dbReference type="KEGG" id="hro:HELRODRAFT_190335"/>
<feature type="compositionally biased region" description="Low complexity" evidence="5">
    <location>
        <begin position="933"/>
        <end position="964"/>
    </location>
</feature>
<dbReference type="AlphaFoldDB" id="T1FRX0"/>
<feature type="compositionally biased region" description="Low complexity" evidence="5">
    <location>
        <begin position="851"/>
        <end position="873"/>
    </location>
</feature>
<feature type="transmembrane region" description="Helical" evidence="6">
    <location>
        <begin position="610"/>
        <end position="628"/>
    </location>
</feature>
<dbReference type="InterPro" id="IPR017981">
    <property type="entry name" value="GPCR_2-like_7TM"/>
</dbReference>
<dbReference type="InParanoid" id="T1FRX0"/>
<feature type="transmembrane region" description="Helical" evidence="6">
    <location>
        <begin position="395"/>
        <end position="414"/>
    </location>
</feature>
<dbReference type="Gene3D" id="1.20.1070.10">
    <property type="entry name" value="Rhodopsin 7-helix transmembrane proteins"/>
    <property type="match status" value="1"/>
</dbReference>
<organism evidence="9 10">
    <name type="scientific">Helobdella robusta</name>
    <name type="common">Californian leech</name>
    <dbReference type="NCBI Taxonomy" id="6412"/>
    <lineage>
        <taxon>Eukaryota</taxon>
        <taxon>Metazoa</taxon>
        <taxon>Spiralia</taxon>
        <taxon>Lophotrochozoa</taxon>
        <taxon>Annelida</taxon>
        <taxon>Clitellata</taxon>
        <taxon>Hirudinea</taxon>
        <taxon>Rhynchobdellida</taxon>
        <taxon>Glossiphoniidae</taxon>
        <taxon>Helobdella</taxon>
    </lineage>
</organism>
<evidence type="ECO:0000313" key="9">
    <source>
        <dbReference type="EnsemblMetazoa" id="HelroP190335"/>
    </source>
</evidence>
<evidence type="ECO:0000313" key="8">
    <source>
        <dbReference type="EMBL" id="ESO09942.1"/>
    </source>
</evidence>
<feature type="region of interest" description="Disordered" evidence="5">
    <location>
        <begin position="922"/>
        <end position="967"/>
    </location>
</feature>
<evidence type="ECO:0000313" key="10">
    <source>
        <dbReference type="Proteomes" id="UP000015101"/>
    </source>
</evidence>
<feature type="region of interest" description="Disordered" evidence="5">
    <location>
        <begin position="1013"/>
        <end position="1039"/>
    </location>
</feature>
<dbReference type="Proteomes" id="UP000015101">
    <property type="component" value="Unassembled WGS sequence"/>
</dbReference>
<dbReference type="InterPro" id="IPR052920">
    <property type="entry name" value="DNA-binding_regulatory"/>
</dbReference>
<evidence type="ECO:0000256" key="2">
    <source>
        <dbReference type="ARBA" id="ARBA00022692"/>
    </source>
</evidence>
<name>T1FRX0_HELRO</name>
<dbReference type="GO" id="GO:0004888">
    <property type="term" value="F:transmembrane signaling receptor activity"/>
    <property type="evidence" value="ECO:0007669"/>
    <property type="project" value="InterPro"/>
</dbReference>
<dbReference type="EnsemblMetazoa" id="HelroT190335">
    <property type="protein sequence ID" value="HelroP190335"/>
    <property type="gene ID" value="HelroG190335"/>
</dbReference>
<dbReference type="STRING" id="6412.T1FRX0"/>
<reference evidence="9" key="3">
    <citation type="submission" date="2015-06" db="UniProtKB">
        <authorList>
            <consortium name="EnsemblMetazoa"/>
        </authorList>
    </citation>
    <scope>IDENTIFICATION</scope>
</reference>
<dbReference type="HOGENOM" id="CLU_289730_0_0_1"/>
<keyword evidence="2 6" id="KW-0812">Transmembrane</keyword>
<feature type="transmembrane region" description="Helical" evidence="6">
    <location>
        <begin position="434"/>
        <end position="453"/>
    </location>
</feature>
<dbReference type="GeneID" id="20211567"/>
<dbReference type="EMBL" id="KB095905">
    <property type="protein sequence ID" value="ESO09942.1"/>
    <property type="molecule type" value="Genomic_DNA"/>
</dbReference>
<proteinExistence type="predicted"/>
<dbReference type="GO" id="GO:0007166">
    <property type="term" value="P:cell surface receptor signaling pathway"/>
    <property type="evidence" value="ECO:0007669"/>
    <property type="project" value="InterPro"/>
</dbReference>
<evidence type="ECO:0000256" key="5">
    <source>
        <dbReference type="SAM" id="MobiDB-lite"/>
    </source>
</evidence>
<protein>
    <recommendedName>
        <fullName evidence="7">G-protein coupled receptors family 2 profile 2 domain-containing protein</fullName>
    </recommendedName>
</protein>
<evidence type="ECO:0000259" key="7">
    <source>
        <dbReference type="PROSITE" id="PS50261"/>
    </source>
</evidence>
<evidence type="ECO:0000256" key="1">
    <source>
        <dbReference type="ARBA" id="ARBA00004141"/>
    </source>
</evidence>
<dbReference type="EMBL" id="AMQM01002843">
    <property type="status" value="NOT_ANNOTATED_CDS"/>
    <property type="molecule type" value="Genomic_DNA"/>
</dbReference>
<dbReference type="CTD" id="20211567"/>
<evidence type="ECO:0000256" key="6">
    <source>
        <dbReference type="SAM" id="Phobius"/>
    </source>
</evidence>
<dbReference type="RefSeq" id="XP_009011756.1">
    <property type="nucleotide sequence ID" value="XM_009013508.1"/>
</dbReference>
<feature type="transmembrane region" description="Helical" evidence="6">
    <location>
        <begin position="357"/>
        <end position="383"/>
    </location>
</feature>
<accession>T1FRX0</accession>
<gene>
    <name evidence="9" type="primary">20211567</name>
    <name evidence="8" type="ORF">HELRODRAFT_190335</name>
</gene>
<keyword evidence="4 6" id="KW-0472">Membrane</keyword>
<feature type="compositionally biased region" description="Low complexity" evidence="5">
    <location>
        <begin position="1023"/>
        <end position="1033"/>
    </location>
</feature>
<feature type="compositionally biased region" description="Polar residues" evidence="5">
    <location>
        <begin position="923"/>
        <end position="932"/>
    </location>
</feature>
<dbReference type="PROSITE" id="PS50261">
    <property type="entry name" value="G_PROTEIN_RECEP_F2_4"/>
    <property type="match status" value="1"/>
</dbReference>
<feature type="domain" description="G-protein coupled receptors family 2 profile 2" evidence="7">
    <location>
        <begin position="359"/>
        <end position="657"/>
    </location>
</feature>
<sequence>MTEVGKLQERIACSPLGHFRPKKRSHYDHNKRSPVTYYETKIGPRNQEIFNLNTDVALQMPNSFQCGPHIKNATEAQQFLKPLTSRDFSDDVIIYNVITVLRETLEFAYSNRQLSDVLLLLLDKILDVSSDILRINNSSLTLKIISRLLLIIEKYIANVNWFDAKNMNETLNNVEIFVEKWQTNPHQQKLKLKTAQHRVHSVTFQSKHNVATDAKTFTAYEQHPPNKLQQQQQFVKLLHNSVIWVSAIPQWSKLQAEYFFLIITTINLFGAVSICENDYNYDSYCTLCKQTATNLSWPSRLYRCASWNATIQSWTVDEVETLTNNDEQIVCCSNIMSYLAIVQDSTFAQSVNVRDDVVMAMMSLVCFLVSILSNLAVTVYFATFNSFNRQEYGQIILQFCVCMAMMDACLLITYNHNVLWPWTENFCTPISTLANFFTVAGHTWFACLVQFVFSRSSTKLVTAVPSASSVNVVGLVNSGPDGNDCVYERNGPKSFNAIGRKAFAVWGLAFLQLIVSAALNAYGFVPNSSKCWDEGADEAAIWATLIAPVYICLLTSSLWCGLLFWRYLPCYRFAYERPKYGAHELNKTASFDVDDQFPTDQVFGIITLKMLLLISWIIYTLSASSAFHSKSPTLQKCHCVLSSMNGFTSFLLFALRNAVKNDKTMCLKRACCFGRCGTQNCSVGGGRIVVTKSFNRSSNALNSNAGSNNCLLGHHSVHQCNRPHQCLPLQQSDNEQNFAIIQSRLQPSIHSSLFSDTLNTLTTSMSSATSSCRLAPTSSPLTMLPATCGALTQPLSTTSSFALHNQSSTSCLLSLSVQQQSQQHYQQQSDSQQQTQLQQQQSQLQHQQTQLQLQSQQQQPQIQPQQQTSQIQSHPSFAAQLSNEQMPYCSGSLQHTHHYKALQFQQLHQHLQQPQLQLLQHQCTSQPAQPNRQQQSQQQSQTQQQSQQQQQLHQHHQQQQQNQQVNAESFSTLPLRSNSCRYNIPVPNKIVGFVNSDKPSKPCNKIISKTHSVKSSIEGKSGSNATSTATNNNDFKQRFATLSRIKCKKDSKKKQTRV</sequence>
<keyword evidence="3 6" id="KW-1133">Transmembrane helix</keyword>
<keyword evidence="10" id="KW-1185">Reference proteome</keyword>
<dbReference type="PANTHER" id="PTHR43358">
    <property type="entry name" value="ALPHA/BETA-HYDROLASE"/>
    <property type="match status" value="1"/>
</dbReference>
<feature type="transmembrane region" description="Helical" evidence="6">
    <location>
        <begin position="545"/>
        <end position="568"/>
    </location>
</feature>
<dbReference type="PANTHER" id="PTHR43358:SF4">
    <property type="entry name" value="ALPHA_BETA HYDROLASE FOLD-1 DOMAIN-CONTAINING PROTEIN"/>
    <property type="match status" value="1"/>
</dbReference>